<feature type="non-terminal residue" evidence="1">
    <location>
        <position position="21"/>
    </location>
</feature>
<name>A0A0F8XEI8_9ZZZZ</name>
<comment type="caution">
    <text evidence="1">The sequence shown here is derived from an EMBL/GenBank/DDBJ whole genome shotgun (WGS) entry which is preliminary data.</text>
</comment>
<gene>
    <name evidence="1" type="ORF">LCGC14_2952510</name>
</gene>
<sequence>MDERPEYETCRDCGKKMKHVI</sequence>
<reference evidence="1" key="1">
    <citation type="journal article" date="2015" name="Nature">
        <title>Complex archaea that bridge the gap between prokaryotes and eukaryotes.</title>
        <authorList>
            <person name="Spang A."/>
            <person name="Saw J.H."/>
            <person name="Jorgensen S.L."/>
            <person name="Zaremba-Niedzwiedzka K."/>
            <person name="Martijn J."/>
            <person name="Lind A.E."/>
            <person name="van Eijk R."/>
            <person name="Schleper C."/>
            <person name="Guy L."/>
            <person name="Ettema T.J."/>
        </authorList>
    </citation>
    <scope>NUCLEOTIDE SEQUENCE</scope>
</reference>
<organism evidence="1">
    <name type="scientific">marine sediment metagenome</name>
    <dbReference type="NCBI Taxonomy" id="412755"/>
    <lineage>
        <taxon>unclassified sequences</taxon>
        <taxon>metagenomes</taxon>
        <taxon>ecological metagenomes</taxon>
    </lineage>
</organism>
<dbReference type="AlphaFoldDB" id="A0A0F8XEI8"/>
<dbReference type="EMBL" id="LAZR01059535">
    <property type="protein sequence ID" value="KKK67592.1"/>
    <property type="molecule type" value="Genomic_DNA"/>
</dbReference>
<protein>
    <submittedName>
        <fullName evidence="1">Uncharacterized protein</fullName>
    </submittedName>
</protein>
<evidence type="ECO:0000313" key="1">
    <source>
        <dbReference type="EMBL" id="KKK67592.1"/>
    </source>
</evidence>
<proteinExistence type="predicted"/>
<accession>A0A0F8XEI8</accession>